<dbReference type="GeneID" id="33937385"/>
<sequence length="93" mass="10020">MDSFALDTSDCSQETGLWNCGSYPPAMAQLEAFVVGHDAPDGILYSATGVSSTSFDLTLNHVKTPAEHVGNSYQMVDYGVENVCSEKRSHRSS</sequence>
<evidence type="ECO:0000313" key="1">
    <source>
        <dbReference type="EMBL" id="OWT43583.1"/>
    </source>
</evidence>
<organism evidence="1 2">
    <name type="scientific">Pochonia chlamydosporia 170</name>
    <dbReference type="NCBI Taxonomy" id="1380566"/>
    <lineage>
        <taxon>Eukaryota</taxon>
        <taxon>Fungi</taxon>
        <taxon>Dikarya</taxon>
        <taxon>Ascomycota</taxon>
        <taxon>Pezizomycotina</taxon>
        <taxon>Sordariomycetes</taxon>
        <taxon>Hypocreomycetidae</taxon>
        <taxon>Hypocreales</taxon>
        <taxon>Clavicipitaceae</taxon>
        <taxon>Pochonia</taxon>
    </lineage>
</organism>
<gene>
    <name evidence="1" type="ORF">VFPPC_18690</name>
</gene>
<proteinExistence type="predicted"/>
<reference evidence="1 2" key="1">
    <citation type="journal article" date="2016" name="PLoS Pathog.">
        <title>Biosynthesis of antibiotic leucinostatins in bio-control fungus Purpureocillium lilacinum and their inhibition on phytophthora revealed by genome mining.</title>
        <authorList>
            <person name="Wang G."/>
            <person name="Liu Z."/>
            <person name="Lin R."/>
            <person name="Li E."/>
            <person name="Mao Z."/>
            <person name="Ling J."/>
            <person name="Yang Y."/>
            <person name="Yin W.B."/>
            <person name="Xie B."/>
        </authorList>
    </citation>
    <scope>NUCLEOTIDE SEQUENCE [LARGE SCALE GENOMIC DNA]</scope>
    <source>
        <strain evidence="1">170</strain>
    </source>
</reference>
<dbReference type="AlphaFoldDB" id="A0A219AS15"/>
<dbReference type="EMBL" id="LSBJ02000001">
    <property type="protein sequence ID" value="OWT43583.1"/>
    <property type="molecule type" value="Genomic_DNA"/>
</dbReference>
<dbReference type="RefSeq" id="XP_022285992.1">
    <property type="nucleotide sequence ID" value="XM_022430264.1"/>
</dbReference>
<accession>A0A219AS15</accession>
<dbReference type="Proteomes" id="UP000078397">
    <property type="component" value="Unassembled WGS sequence"/>
</dbReference>
<comment type="caution">
    <text evidence="1">The sequence shown here is derived from an EMBL/GenBank/DDBJ whole genome shotgun (WGS) entry which is preliminary data.</text>
</comment>
<name>A0A219AS15_METCM</name>
<keyword evidence="2" id="KW-1185">Reference proteome</keyword>
<dbReference type="KEGG" id="pchm:VFPPC_18690"/>
<evidence type="ECO:0000313" key="2">
    <source>
        <dbReference type="Proteomes" id="UP000078397"/>
    </source>
</evidence>
<protein>
    <submittedName>
        <fullName evidence="1">Uncharacterized protein</fullName>
    </submittedName>
</protein>